<dbReference type="KEGG" id="dma:DMR_10090"/>
<dbReference type="EMBL" id="AP010904">
    <property type="protein sequence ID" value="BAH74500.1"/>
    <property type="molecule type" value="Genomic_DNA"/>
</dbReference>
<organism evidence="1 2">
    <name type="scientific">Solidesulfovibrio magneticus (strain ATCC 700980 / DSM 13731 / RS-1)</name>
    <name type="common">Desulfovibrio magneticus</name>
    <dbReference type="NCBI Taxonomy" id="573370"/>
    <lineage>
        <taxon>Bacteria</taxon>
        <taxon>Pseudomonadati</taxon>
        <taxon>Thermodesulfobacteriota</taxon>
        <taxon>Desulfovibrionia</taxon>
        <taxon>Desulfovibrionales</taxon>
        <taxon>Desulfovibrionaceae</taxon>
        <taxon>Solidesulfovibrio</taxon>
    </lineage>
</organism>
<dbReference type="AlphaFoldDB" id="C4XKW1"/>
<sequence>MDCPAPVIPLLLTAWYLGPGSVPGCPSAAQLDLEQVRDYSIGRGLGSLLGVTLN</sequence>
<name>C4XKW1_SOLM1</name>
<proteinExistence type="predicted"/>
<dbReference type="Proteomes" id="UP000009071">
    <property type="component" value="Chromosome"/>
</dbReference>
<dbReference type="HOGENOM" id="CLU_3042751_0_0_7"/>
<evidence type="ECO:0000313" key="1">
    <source>
        <dbReference type="EMBL" id="BAH74500.1"/>
    </source>
</evidence>
<reference evidence="1 2" key="1">
    <citation type="journal article" date="2009" name="Genome Res.">
        <title>Whole genome sequence of Desulfovibrio magneticus strain RS-1 revealed common gene clusters in magnetotactic bacteria.</title>
        <authorList>
            <person name="Nakazawa H."/>
            <person name="Arakaki A."/>
            <person name="Narita-Yamada S."/>
            <person name="Yashiro I."/>
            <person name="Jinno K."/>
            <person name="Aoki N."/>
            <person name="Tsuruyama A."/>
            <person name="Okamura Y."/>
            <person name="Tanikawa S."/>
            <person name="Fujita N."/>
            <person name="Takeyama H."/>
            <person name="Matsunaga T."/>
        </authorList>
    </citation>
    <scope>NUCLEOTIDE SEQUENCE [LARGE SCALE GENOMIC DNA]</scope>
    <source>
        <strain evidence="2">ATCC 700980 / DSM 13731 / RS-1</strain>
    </source>
</reference>
<accession>C4XKW1</accession>
<gene>
    <name evidence="1" type="ordered locus">DMR_10090</name>
</gene>
<keyword evidence="2" id="KW-1185">Reference proteome</keyword>
<protein>
    <submittedName>
        <fullName evidence="1">Uncharacterized protein</fullName>
    </submittedName>
</protein>
<evidence type="ECO:0000313" key="2">
    <source>
        <dbReference type="Proteomes" id="UP000009071"/>
    </source>
</evidence>